<proteinExistence type="predicted"/>
<dbReference type="Pfam" id="PF02624">
    <property type="entry name" value="YcaO"/>
    <property type="match status" value="1"/>
</dbReference>
<evidence type="ECO:0000313" key="4">
    <source>
        <dbReference type="Proteomes" id="UP001501447"/>
    </source>
</evidence>
<protein>
    <submittedName>
        <fullName evidence="3">TOMM leader peptide-binding protein</fullName>
    </submittedName>
</protein>
<dbReference type="Gene3D" id="3.40.50.720">
    <property type="entry name" value="NAD(P)-binding Rossmann-like Domain"/>
    <property type="match status" value="1"/>
</dbReference>
<feature type="domain" description="YcaO" evidence="2">
    <location>
        <begin position="416"/>
        <end position="782"/>
    </location>
</feature>
<dbReference type="InterPro" id="IPR022291">
    <property type="entry name" value="Bacteriocin_synth_cyclodeHase"/>
</dbReference>
<dbReference type="Gene3D" id="3.30.40.250">
    <property type="match status" value="1"/>
</dbReference>
<dbReference type="PANTHER" id="PTHR37809">
    <property type="entry name" value="RIBOSOMAL PROTEIN S12 METHYLTHIOTRANSFERASE ACCESSORY FACTOR YCAO"/>
    <property type="match status" value="1"/>
</dbReference>
<feature type="region of interest" description="Disordered" evidence="1">
    <location>
        <begin position="84"/>
        <end position="103"/>
    </location>
</feature>
<organism evidence="3 4">
    <name type="scientific">Streptomyces axinellae</name>
    <dbReference type="NCBI Taxonomy" id="552788"/>
    <lineage>
        <taxon>Bacteria</taxon>
        <taxon>Bacillati</taxon>
        <taxon>Actinomycetota</taxon>
        <taxon>Actinomycetes</taxon>
        <taxon>Kitasatosporales</taxon>
        <taxon>Streptomycetaceae</taxon>
        <taxon>Streptomyces</taxon>
    </lineage>
</organism>
<dbReference type="NCBIfam" id="TIGR03604">
    <property type="entry name" value="TOMM_cyclo_SagD"/>
    <property type="match status" value="1"/>
</dbReference>
<sequence>MDAALDRVAFRRHLTPVVVPGDATYLVSEQGVTAIGSDAVAALAPLLDGSRDLAALVRDARETLSPAALGGLLAQLTRAGLVDRFAPPRPDARQGPGEGDRQDAEAAFWECAGLHGDRARERMAAARVQLRDLTAGSGTGGAQALTDAGLTLAGPGPAPGGSGTAPDPGGGPAVPSTPATPALTVVLCDDYLSPALAAIDREQRRTGTPWLLAKPSGVTVWIGPVFQPGAGACWQCLAHRLRHHRQSELYLGEALGMAAPPAPPRAATGASHAAALHMAALHAAKWLAGFRHESQQAVCTLDGLRLVAKQHRVERRPQCPECGDPLLVTQQVRRPVRLTSRPKLEQGGGGHRALPPRQILERYEYLVGEVTGVVHTLRRDPRCPEFLNSYLSGSNPAVTGRGLGGLRHALRAQSGGKGVSELDAKVGALCEALERYSATYHGDEPREAARLSELGARAVHPNRCQLYHERQFADRLRWNAAHPPFQYVCDPLDEDAVLDWTPVWSVTHGTHRLLPTGMLYYSAPQPADACYVRADSNGNAAGASLEDAVLQGFFELVERDAVALWWYNRSRVPGLDLDSFADPWLTATREQHARLGREMWALDLTSDLGVPAVAALSRVTEGPREDIAFGFGCHFDPGVAVRRAVTELNQLLPGMLDARTTAEDPELLDWCTRKTVANQPYLLPDPAAPARVCGDFPYTPREDLLDDVLAAEALVRGHGMELLVLDQTRPDLGIPVVKVLVPGLRHFWARFADGRLYDVPVQLGRQPAPTPYDGLNPIPVFV</sequence>
<dbReference type="InterPro" id="IPR003776">
    <property type="entry name" value="YcaO-like_dom"/>
</dbReference>
<gene>
    <name evidence="3" type="ORF">GCM10009863_09810</name>
</gene>
<dbReference type="NCBIfam" id="TIGR03882">
    <property type="entry name" value="cyclo_dehyd_2"/>
    <property type="match status" value="1"/>
</dbReference>
<name>A0ABN3PTX6_9ACTN</name>
<evidence type="ECO:0000313" key="3">
    <source>
        <dbReference type="EMBL" id="GAA2598489.1"/>
    </source>
</evidence>
<comment type="caution">
    <text evidence="3">The sequence shown here is derived from an EMBL/GenBank/DDBJ whole genome shotgun (WGS) entry which is preliminary data.</text>
</comment>
<evidence type="ECO:0000259" key="2">
    <source>
        <dbReference type="PROSITE" id="PS51664"/>
    </source>
</evidence>
<dbReference type="Gene3D" id="3.30.160.660">
    <property type="match status" value="1"/>
</dbReference>
<dbReference type="Gene3D" id="3.30.1330.230">
    <property type="match status" value="1"/>
</dbReference>
<dbReference type="EMBL" id="BAAARJ010000003">
    <property type="protein sequence ID" value="GAA2598489.1"/>
    <property type="molecule type" value="Genomic_DNA"/>
</dbReference>
<dbReference type="SUPFAM" id="SSF69572">
    <property type="entry name" value="Activating enzymes of the ubiquitin-like proteins"/>
    <property type="match status" value="1"/>
</dbReference>
<reference evidence="3 4" key="1">
    <citation type="journal article" date="2019" name="Int. J. Syst. Evol. Microbiol.">
        <title>The Global Catalogue of Microorganisms (GCM) 10K type strain sequencing project: providing services to taxonomists for standard genome sequencing and annotation.</title>
        <authorList>
            <consortium name="The Broad Institute Genomics Platform"/>
            <consortium name="The Broad Institute Genome Sequencing Center for Infectious Disease"/>
            <person name="Wu L."/>
            <person name="Ma J."/>
        </authorList>
    </citation>
    <scope>NUCLEOTIDE SEQUENCE [LARGE SCALE GENOMIC DNA]</scope>
    <source>
        <strain evidence="3 4">JCM 16373</strain>
    </source>
</reference>
<keyword evidence="4" id="KW-1185">Reference proteome</keyword>
<dbReference type="PANTHER" id="PTHR37809:SF1">
    <property type="entry name" value="RIBOSOMAL PROTEIN S12 METHYLTHIOTRANSFERASE ACCESSORY FACTOR YCAO"/>
    <property type="match status" value="1"/>
</dbReference>
<feature type="region of interest" description="Disordered" evidence="1">
    <location>
        <begin position="135"/>
        <end position="177"/>
    </location>
</feature>
<dbReference type="InterPro" id="IPR027624">
    <property type="entry name" value="TOMM_cyclo_SagD"/>
</dbReference>
<dbReference type="NCBIfam" id="TIGR00702">
    <property type="entry name" value="YcaO-type kinase domain"/>
    <property type="match status" value="1"/>
</dbReference>
<accession>A0ABN3PTX6</accession>
<dbReference type="PROSITE" id="PS51664">
    <property type="entry name" value="YCAO"/>
    <property type="match status" value="1"/>
</dbReference>
<feature type="compositionally biased region" description="Gly residues" evidence="1">
    <location>
        <begin position="159"/>
        <end position="172"/>
    </location>
</feature>
<dbReference type="Proteomes" id="UP001501447">
    <property type="component" value="Unassembled WGS sequence"/>
</dbReference>
<dbReference type="RefSeq" id="WP_344562531.1">
    <property type="nucleotide sequence ID" value="NZ_BAAARJ010000003.1"/>
</dbReference>
<dbReference type="InterPro" id="IPR035985">
    <property type="entry name" value="Ubiquitin-activating_enz"/>
</dbReference>
<dbReference type="Gene3D" id="3.90.930.60">
    <property type="match status" value="1"/>
</dbReference>
<evidence type="ECO:0000256" key="1">
    <source>
        <dbReference type="SAM" id="MobiDB-lite"/>
    </source>
</evidence>